<evidence type="ECO:0000313" key="12">
    <source>
        <dbReference type="Proteomes" id="UP000245768"/>
    </source>
</evidence>
<dbReference type="GO" id="GO:0003700">
    <property type="term" value="F:DNA-binding transcription factor activity"/>
    <property type="evidence" value="ECO:0007669"/>
    <property type="project" value="InterPro"/>
</dbReference>
<dbReference type="InterPro" id="IPR036388">
    <property type="entry name" value="WH-like_DNA-bd_sf"/>
</dbReference>
<feature type="compositionally biased region" description="Low complexity" evidence="9">
    <location>
        <begin position="81"/>
        <end position="100"/>
    </location>
</feature>
<sequence length="764" mass="80420">MSAPTGGDGPPPASNVAGSSTADPSALAMAPYIHRLANLNSGSGTVNSAMSPAPWELSSGGGAAVPFVSASQLDARPRPQPESGSSSPPSSSSHQQANSSATPVATGSTNNAASSTAHLTKNNPFLNKLRSMVDDPATNNLIRWSPDGDSFLVPNHVRFGDEVLPRFFKHNRFSSFVRQLNMYGFHKVPHLQQGALRSDASQESELWEFKNEYFQRDKPELLAYMQRKKGAKADEEAALSTKGKGREDEGNELALTKGNSSEAGAIQLASVWNAIQAIQAAQQGINDNIRHLHSSNAELYREAAEQRARSKKQEDTINKMLRFLAGVFGAQDVGGLGGGERRGNEGGPGQSNDGRRRVVVRPTAKNRRLLIGDSTNSAGHSDGNHADDEDQIAELELPMEGDASIEELTPSNRFSEARSSSNSPRDGSPTQRFASLNSSPPRPTSNDLPNISSEVTATPGGGRRISQQAGAQILNALSSGEGSTWLANLFGQQQPASSSSPNDQAKAASTPGGGSFKLDPQTLQTLQSVLGGVGDGSGGHDYFDTGATRDEGGRFTYPWSAAAESNGQKTVTTPPVAELGKSVQKNDQNLTGTTQDAAMVQNALNTLVEGLRIQPGTNPGVGVENWSNNNQQHNNVPYVPYSTGTDSNPVDAGLDMDSLLHEFLNPASSGGDSAMTPGASPGHEGEPSYAFSPNTTALGESATPAHLKEERSSSRSGTNTPDQTGSPAASSSRKRKEFEGALAADIDKANAKSKRASTVKQEND</sequence>
<accession>A0A316YVU6</accession>
<dbReference type="EMBL" id="KZ819634">
    <property type="protein sequence ID" value="PWN93252.1"/>
    <property type="molecule type" value="Genomic_DNA"/>
</dbReference>
<comment type="subcellular location">
    <subcellularLocation>
        <location evidence="1">Nucleus</location>
    </subcellularLocation>
</comment>
<evidence type="ECO:0000256" key="7">
    <source>
        <dbReference type="ARBA" id="ARBA00062171"/>
    </source>
</evidence>
<dbReference type="PRINTS" id="PR00056">
    <property type="entry name" value="HSFDOMAIN"/>
</dbReference>
<keyword evidence="3" id="KW-0805">Transcription regulation</keyword>
<feature type="region of interest" description="Disordered" evidence="9">
    <location>
        <begin position="663"/>
        <end position="764"/>
    </location>
</feature>
<dbReference type="InterPro" id="IPR000232">
    <property type="entry name" value="HSF_DNA-bd"/>
</dbReference>
<feature type="region of interest" description="Disordered" evidence="9">
    <location>
        <begin position="333"/>
        <end position="386"/>
    </location>
</feature>
<proteinExistence type="inferred from homology"/>
<evidence type="ECO:0000256" key="4">
    <source>
        <dbReference type="ARBA" id="ARBA00023125"/>
    </source>
</evidence>
<evidence type="ECO:0000256" key="6">
    <source>
        <dbReference type="ARBA" id="ARBA00023242"/>
    </source>
</evidence>
<gene>
    <name evidence="11" type="ORF">FA10DRAFT_298660</name>
</gene>
<feature type="region of interest" description="Disordered" evidence="9">
    <location>
        <begin position="409"/>
        <end position="464"/>
    </location>
</feature>
<keyword evidence="6" id="KW-0539">Nucleus</keyword>
<dbReference type="Gene3D" id="1.10.10.10">
    <property type="entry name" value="Winged helix-like DNA-binding domain superfamily/Winged helix DNA-binding domain"/>
    <property type="match status" value="1"/>
</dbReference>
<evidence type="ECO:0000256" key="5">
    <source>
        <dbReference type="ARBA" id="ARBA00023163"/>
    </source>
</evidence>
<keyword evidence="12" id="KW-1185">Reference proteome</keyword>
<dbReference type="OrthoDB" id="60033at2759"/>
<keyword evidence="4" id="KW-0238">DNA-binding</keyword>
<evidence type="ECO:0000256" key="1">
    <source>
        <dbReference type="ARBA" id="ARBA00004123"/>
    </source>
</evidence>
<comment type="subunit">
    <text evidence="7">Homotrimer. Homotrimerization increases the affinity of HSF1 to DNA. Interacts with transcriptional coregulator SSA1 on chromatin.</text>
</comment>
<feature type="compositionally biased region" description="Polar residues" evidence="9">
    <location>
        <begin position="409"/>
        <end position="456"/>
    </location>
</feature>
<evidence type="ECO:0000256" key="2">
    <source>
        <dbReference type="ARBA" id="ARBA00006403"/>
    </source>
</evidence>
<feature type="compositionally biased region" description="Polar residues" evidence="9">
    <location>
        <begin position="492"/>
        <end position="503"/>
    </location>
</feature>
<protein>
    <recommendedName>
        <fullName evidence="10">HSF-type DNA-binding domain-containing protein</fullName>
    </recommendedName>
</protein>
<evidence type="ECO:0000256" key="9">
    <source>
        <dbReference type="SAM" id="MobiDB-lite"/>
    </source>
</evidence>
<dbReference type="RefSeq" id="XP_025380450.1">
    <property type="nucleotide sequence ID" value="XM_025524623.1"/>
</dbReference>
<dbReference type="GO" id="GO:0005634">
    <property type="term" value="C:nucleus"/>
    <property type="evidence" value="ECO:0007669"/>
    <property type="project" value="UniProtKB-SubCell"/>
</dbReference>
<dbReference type="FunFam" id="1.10.10.10:FF:000027">
    <property type="entry name" value="Heat shock transcription factor 1"/>
    <property type="match status" value="1"/>
</dbReference>
<dbReference type="SUPFAM" id="SSF46785">
    <property type="entry name" value="Winged helix' DNA-binding domain"/>
    <property type="match status" value="1"/>
</dbReference>
<dbReference type="SMART" id="SM00415">
    <property type="entry name" value="HSF"/>
    <property type="match status" value="1"/>
</dbReference>
<comment type="similarity">
    <text evidence="2 8">Belongs to the HSF family.</text>
</comment>
<feature type="compositionally biased region" description="Polar residues" evidence="9">
    <location>
        <begin position="714"/>
        <end position="731"/>
    </location>
</feature>
<evidence type="ECO:0000256" key="3">
    <source>
        <dbReference type="ARBA" id="ARBA00023015"/>
    </source>
</evidence>
<dbReference type="PANTHER" id="PTHR10015:SF427">
    <property type="entry name" value="HEAT SHOCK FACTOR PROTEIN"/>
    <property type="match status" value="1"/>
</dbReference>
<feature type="domain" description="HSF-type DNA-binding" evidence="10">
    <location>
        <begin position="121"/>
        <end position="228"/>
    </location>
</feature>
<dbReference type="PANTHER" id="PTHR10015">
    <property type="entry name" value="HEAT SHOCK TRANSCRIPTION FACTOR"/>
    <property type="match status" value="1"/>
</dbReference>
<organism evidence="11 12">
    <name type="scientific">Acaromyces ingoldii</name>
    <dbReference type="NCBI Taxonomy" id="215250"/>
    <lineage>
        <taxon>Eukaryota</taxon>
        <taxon>Fungi</taxon>
        <taxon>Dikarya</taxon>
        <taxon>Basidiomycota</taxon>
        <taxon>Ustilaginomycotina</taxon>
        <taxon>Exobasidiomycetes</taxon>
        <taxon>Exobasidiales</taxon>
        <taxon>Cryptobasidiaceae</taxon>
        <taxon>Acaromyces</taxon>
    </lineage>
</organism>
<dbReference type="GeneID" id="37046539"/>
<dbReference type="STRING" id="215250.A0A316YVU6"/>
<dbReference type="InterPro" id="IPR036390">
    <property type="entry name" value="WH_DNA-bd_sf"/>
</dbReference>
<evidence type="ECO:0000313" key="11">
    <source>
        <dbReference type="EMBL" id="PWN93252.1"/>
    </source>
</evidence>
<feature type="compositionally biased region" description="Polar residues" evidence="9">
    <location>
        <begin position="101"/>
        <end position="119"/>
    </location>
</feature>
<keyword evidence="5" id="KW-0804">Transcription</keyword>
<dbReference type="GO" id="GO:0043565">
    <property type="term" value="F:sequence-specific DNA binding"/>
    <property type="evidence" value="ECO:0007669"/>
    <property type="project" value="InterPro"/>
</dbReference>
<feature type="region of interest" description="Disordered" evidence="9">
    <location>
        <begin position="492"/>
        <end position="549"/>
    </location>
</feature>
<feature type="region of interest" description="Disordered" evidence="9">
    <location>
        <begin position="1"/>
        <end position="23"/>
    </location>
</feature>
<dbReference type="AlphaFoldDB" id="A0A316YVU6"/>
<dbReference type="InParanoid" id="A0A316YVU6"/>
<name>A0A316YVU6_9BASI</name>
<reference evidence="11 12" key="1">
    <citation type="journal article" date="2018" name="Mol. Biol. Evol.">
        <title>Broad Genomic Sampling Reveals a Smut Pathogenic Ancestry of the Fungal Clade Ustilaginomycotina.</title>
        <authorList>
            <person name="Kijpornyongpan T."/>
            <person name="Mondo S.J."/>
            <person name="Barry K."/>
            <person name="Sandor L."/>
            <person name="Lee J."/>
            <person name="Lipzen A."/>
            <person name="Pangilinan J."/>
            <person name="LaButti K."/>
            <person name="Hainaut M."/>
            <person name="Henrissat B."/>
            <person name="Grigoriev I.V."/>
            <person name="Spatafora J.W."/>
            <person name="Aime M.C."/>
        </authorList>
    </citation>
    <scope>NUCLEOTIDE SEQUENCE [LARGE SCALE GENOMIC DNA]</scope>
    <source>
        <strain evidence="11 12">MCA 4198</strain>
    </source>
</reference>
<dbReference type="Proteomes" id="UP000245768">
    <property type="component" value="Unassembled WGS sequence"/>
</dbReference>
<evidence type="ECO:0000256" key="8">
    <source>
        <dbReference type="RuleBase" id="RU004020"/>
    </source>
</evidence>
<dbReference type="Pfam" id="PF00447">
    <property type="entry name" value="HSF_DNA-bind"/>
    <property type="match status" value="1"/>
</dbReference>
<feature type="region of interest" description="Disordered" evidence="9">
    <location>
        <begin position="73"/>
        <end position="119"/>
    </location>
</feature>
<evidence type="ECO:0000259" key="10">
    <source>
        <dbReference type="SMART" id="SM00415"/>
    </source>
</evidence>